<dbReference type="InterPro" id="IPR004387">
    <property type="entry name" value="Pept_M50_Zn"/>
</dbReference>
<dbReference type="InterPro" id="IPR041489">
    <property type="entry name" value="PDZ_6"/>
</dbReference>
<keyword evidence="9 11" id="KW-0482">Metalloprotease</keyword>
<dbReference type="PANTHER" id="PTHR42837:SF2">
    <property type="entry name" value="MEMBRANE METALLOPROTEASE ARASP2, CHLOROPLASTIC-RELATED"/>
    <property type="match status" value="1"/>
</dbReference>
<evidence type="ECO:0000256" key="7">
    <source>
        <dbReference type="ARBA" id="ARBA00022833"/>
    </source>
</evidence>
<evidence type="ECO:0000256" key="5">
    <source>
        <dbReference type="ARBA" id="ARBA00022692"/>
    </source>
</evidence>
<name>A0A420WPJ0_9PROT</name>
<keyword evidence="4 13" id="KW-0645">Protease</keyword>
<comment type="caution">
    <text evidence="13">The sequence shown here is derived from an EMBL/GenBank/DDBJ whole genome shotgun (WGS) entry which is preliminary data.</text>
</comment>
<dbReference type="CDD" id="cd06163">
    <property type="entry name" value="S2P-M50_PDZ_RseP-like"/>
    <property type="match status" value="1"/>
</dbReference>
<reference evidence="13 14" key="1">
    <citation type="submission" date="2018-10" db="EMBL/GenBank/DDBJ databases">
        <title>Comparative analysis of microorganisms from saline springs in Andes Mountain Range, Colombia.</title>
        <authorList>
            <person name="Rubin E."/>
        </authorList>
    </citation>
    <scope>NUCLEOTIDE SEQUENCE [LARGE SCALE GENOMIC DNA]</scope>
    <source>
        <strain evidence="13 14">USBA 36</strain>
    </source>
</reference>
<gene>
    <name evidence="13" type="ORF">BCL74_0731</name>
</gene>
<evidence type="ECO:0000256" key="4">
    <source>
        <dbReference type="ARBA" id="ARBA00022670"/>
    </source>
</evidence>
<evidence type="ECO:0000256" key="10">
    <source>
        <dbReference type="ARBA" id="ARBA00023136"/>
    </source>
</evidence>
<evidence type="ECO:0000256" key="6">
    <source>
        <dbReference type="ARBA" id="ARBA00022801"/>
    </source>
</evidence>
<organism evidence="13 14">
    <name type="scientific">Oceanibaculum indicum</name>
    <dbReference type="NCBI Taxonomy" id="526216"/>
    <lineage>
        <taxon>Bacteria</taxon>
        <taxon>Pseudomonadati</taxon>
        <taxon>Pseudomonadota</taxon>
        <taxon>Alphaproteobacteria</taxon>
        <taxon>Rhodospirillales</taxon>
        <taxon>Oceanibaculaceae</taxon>
        <taxon>Oceanibaculum</taxon>
    </lineage>
</organism>
<dbReference type="RefSeq" id="WP_121217643.1">
    <property type="nucleotide sequence ID" value="NZ_RBIG01000001.1"/>
</dbReference>
<feature type="transmembrane region" description="Helical" evidence="11">
    <location>
        <begin position="342"/>
        <end position="360"/>
    </location>
</feature>
<dbReference type="InterPro" id="IPR036034">
    <property type="entry name" value="PDZ_sf"/>
</dbReference>
<dbReference type="Gene3D" id="2.30.42.10">
    <property type="match status" value="1"/>
</dbReference>
<evidence type="ECO:0000256" key="3">
    <source>
        <dbReference type="ARBA" id="ARBA00007931"/>
    </source>
</evidence>
<dbReference type="InterPro" id="IPR001478">
    <property type="entry name" value="PDZ"/>
</dbReference>
<feature type="domain" description="PDZ" evidence="12">
    <location>
        <begin position="143"/>
        <end position="209"/>
    </location>
</feature>
<dbReference type="EC" id="3.4.24.-" evidence="11"/>
<feature type="transmembrane region" description="Helical" evidence="11">
    <location>
        <begin position="292"/>
        <end position="312"/>
    </location>
</feature>
<dbReference type="PROSITE" id="PS50106">
    <property type="entry name" value="PDZ"/>
    <property type="match status" value="1"/>
</dbReference>
<keyword evidence="5 11" id="KW-0812">Transmembrane</keyword>
<comment type="cofactor">
    <cofactor evidence="1 11">
        <name>Zn(2+)</name>
        <dbReference type="ChEBI" id="CHEBI:29105"/>
    </cofactor>
</comment>
<dbReference type="CDD" id="cd23081">
    <property type="entry name" value="cpPDZ_EcRseP-like"/>
    <property type="match status" value="1"/>
</dbReference>
<proteinExistence type="inferred from homology"/>
<evidence type="ECO:0000256" key="8">
    <source>
        <dbReference type="ARBA" id="ARBA00022989"/>
    </source>
</evidence>
<keyword evidence="10 11" id="KW-0472">Membrane</keyword>
<evidence type="ECO:0000313" key="13">
    <source>
        <dbReference type="EMBL" id="RKQ72961.1"/>
    </source>
</evidence>
<comment type="similarity">
    <text evidence="3 11">Belongs to the peptidase M50B family.</text>
</comment>
<dbReference type="GO" id="GO:0006508">
    <property type="term" value="P:proteolysis"/>
    <property type="evidence" value="ECO:0007669"/>
    <property type="project" value="UniProtKB-KW"/>
</dbReference>
<dbReference type="EMBL" id="RBIG01000001">
    <property type="protein sequence ID" value="RKQ72961.1"/>
    <property type="molecule type" value="Genomic_DNA"/>
</dbReference>
<dbReference type="InterPro" id="IPR008915">
    <property type="entry name" value="Peptidase_M50"/>
</dbReference>
<dbReference type="GO" id="GO:0046872">
    <property type="term" value="F:metal ion binding"/>
    <property type="evidence" value="ECO:0007669"/>
    <property type="project" value="UniProtKB-KW"/>
</dbReference>
<sequence>MDLISGFVDYVLPFVLVLSVLVFVHEMGHFLVARWNDVRVEVFSIGFGPEIYGWTAKSGTRWKISAVPLGGYVKMYGDADPASSPDASVAHMTPEERAVSFHHKRLGQRAAIVAAGPGVNFLFAILLLAGLYSIVGQPYTPAVVDQIVAGSAAERAGLRTGDRISAIEGNDISRFEELQRYVQDRPGQTLALTVERDGQPLSLSVVPESHTLTDRFGNERQIGRIGIQSNQMQTVRHNPLVASWEAVKETLFLTGATLKAVGQIIVGSRSADELGGPLRIGQMSGEVAQGGIVPLIWFMAILSINLGLINLFPIPVLDGGHLLFYAAEAVRGKPLGQRVQEYASMIGLTLVIALMVFATWNDLVQLRVVDFIGSLFS</sequence>
<evidence type="ECO:0000313" key="14">
    <source>
        <dbReference type="Proteomes" id="UP000277424"/>
    </source>
</evidence>
<dbReference type="Pfam" id="PF02163">
    <property type="entry name" value="Peptidase_M50"/>
    <property type="match status" value="1"/>
</dbReference>
<evidence type="ECO:0000256" key="9">
    <source>
        <dbReference type="ARBA" id="ARBA00023049"/>
    </source>
</evidence>
<evidence type="ECO:0000259" key="12">
    <source>
        <dbReference type="PROSITE" id="PS50106"/>
    </source>
</evidence>
<comment type="subcellular location">
    <subcellularLocation>
        <location evidence="2">Membrane</location>
        <topology evidence="2">Multi-pass membrane protein</topology>
    </subcellularLocation>
</comment>
<keyword evidence="7 11" id="KW-0862">Zinc</keyword>
<dbReference type="OrthoDB" id="9782003at2"/>
<dbReference type="Proteomes" id="UP000277424">
    <property type="component" value="Unassembled WGS sequence"/>
</dbReference>
<keyword evidence="8 11" id="KW-1133">Transmembrane helix</keyword>
<protein>
    <recommendedName>
        <fullName evidence="11">Zinc metalloprotease</fullName>
        <ecNumber evidence="11">3.4.24.-</ecNumber>
    </recommendedName>
</protein>
<evidence type="ECO:0000256" key="11">
    <source>
        <dbReference type="RuleBase" id="RU362031"/>
    </source>
</evidence>
<dbReference type="GO" id="GO:0016020">
    <property type="term" value="C:membrane"/>
    <property type="evidence" value="ECO:0007669"/>
    <property type="project" value="UniProtKB-SubCell"/>
</dbReference>
<dbReference type="SMART" id="SM00228">
    <property type="entry name" value="PDZ"/>
    <property type="match status" value="1"/>
</dbReference>
<keyword evidence="11" id="KW-0479">Metal-binding</keyword>
<accession>A0A420WPJ0</accession>
<feature type="transmembrane region" description="Helical" evidence="11">
    <location>
        <begin position="6"/>
        <end position="24"/>
    </location>
</feature>
<evidence type="ECO:0000256" key="1">
    <source>
        <dbReference type="ARBA" id="ARBA00001947"/>
    </source>
</evidence>
<keyword evidence="6 11" id="KW-0378">Hydrolase</keyword>
<feature type="transmembrane region" description="Helical" evidence="11">
    <location>
        <begin position="110"/>
        <end position="135"/>
    </location>
</feature>
<evidence type="ECO:0000256" key="2">
    <source>
        <dbReference type="ARBA" id="ARBA00004141"/>
    </source>
</evidence>
<dbReference type="GO" id="GO:0004222">
    <property type="term" value="F:metalloendopeptidase activity"/>
    <property type="evidence" value="ECO:0007669"/>
    <property type="project" value="InterPro"/>
</dbReference>
<dbReference type="Pfam" id="PF17820">
    <property type="entry name" value="PDZ_6"/>
    <property type="match status" value="1"/>
</dbReference>
<dbReference type="NCBIfam" id="TIGR00054">
    <property type="entry name" value="RIP metalloprotease RseP"/>
    <property type="match status" value="1"/>
</dbReference>
<dbReference type="SUPFAM" id="SSF50156">
    <property type="entry name" value="PDZ domain-like"/>
    <property type="match status" value="1"/>
</dbReference>
<dbReference type="AlphaFoldDB" id="A0A420WPJ0"/>
<dbReference type="PANTHER" id="PTHR42837">
    <property type="entry name" value="REGULATOR OF SIGMA-E PROTEASE RSEP"/>
    <property type="match status" value="1"/>
</dbReference>